<dbReference type="EMBL" id="PQVP01000004">
    <property type="protein sequence ID" value="POZ80460.1"/>
    <property type="molecule type" value="Genomic_DNA"/>
</dbReference>
<name>A0A2S5DMY3_9BURK</name>
<reference evidence="1" key="2">
    <citation type="submission" date="2023-07" db="EMBL/GenBank/DDBJ databases">
        <title>A collection of bacterial strains from the Burkholderia cepacia Research Laboratory and Repository.</title>
        <authorList>
            <person name="Lipuma J."/>
            <person name="Spilker T."/>
            <person name="Caverly L."/>
        </authorList>
    </citation>
    <scope>NUCLEOTIDE SEQUENCE</scope>
    <source>
        <strain evidence="1">AU44979</strain>
    </source>
</reference>
<protein>
    <submittedName>
        <fullName evidence="2">Uncharacterized protein</fullName>
    </submittedName>
</protein>
<gene>
    <name evidence="2" type="ORF">C3743_39205</name>
    <name evidence="1" type="ORF">QZM56_37345</name>
</gene>
<accession>A0A2S5DMY3</accession>
<dbReference type="GeneID" id="39468080"/>
<sequence>MPEVNRYNSGLAIRGERYCVTIQPCSTHLELREPDATLLITVDARSSSWGDEWARVSGDNAIAAGPQNVYVTQTAGILDVLQVLPPKHADLREFRVGFALTLEPGMREPILAALPRVERVTELTTAVGQVVEPLLGRAREPYAHTALQPHEIAAIQSIAANIVLGEKSVDDAIRWSVLLPPQYTTWAFSEAGDHPHYAELGAALRQPAVQAILADAGRNLHA</sequence>
<dbReference type="Proteomes" id="UP000238655">
    <property type="component" value="Unassembled WGS sequence"/>
</dbReference>
<dbReference type="EMBL" id="JAUJQS010000047">
    <property type="protein sequence ID" value="MDN7570163.1"/>
    <property type="molecule type" value="Genomic_DNA"/>
</dbReference>
<comment type="caution">
    <text evidence="2">The sequence shown here is derived from an EMBL/GenBank/DDBJ whole genome shotgun (WGS) entry which is preliminary data.</text>
</comment>
<proteinExistence type="predicted"/>
<evidence type="ECO:0000313" key="1">
    <source>
        <dbReference type="EMBL" id="MDN7570163.1"/>
    </source>
</evidence>
<evidence type="ECO:0000313" key="3">
    <source>
        <dbReference type="Proteomes" id="UP000238655"/>
    </source>
</evidence>
<organism evidence="2 3">
    <name type="scientific">Burkholderia contaminans</name>
    <dbReference type="NCBI Taxonomy" id="488447"/>
    <lineage>
        <taxon>Bacteria</taxon>
        <taxon>Pseudomonadati</taxon>
        <taxon>Pseudomonadota</taxon>
        <taxon>Betaproteobacteria</taxon>
        <taxon>Burkholderiales</taxon>
        <taxon>Burkholderiaceae</taxon>
        <taxon>Burkholderia</taxon>
        <taxon>Burkholderia cepacia complex</taxon>
    </lineage>
</organism>
<reference evidence="2 3" key="1">
    <citation type="submission" date="2018-01" db="EMBL/GenBank/DDBJ databases">
        <title>Successful Treatment of Persistent Burkholderia cepacia Bacteremia with Ceftazidime-Avibactam.</title>
        <authorList>
            <person name="Tamma P."/>
            <person name="Fan Y."/>
            <person name="Bergman Y."/>
            <person name="Sick-Samuels A."/>
            <person name="Hsu A."/>
            <person name="Timp W."/>
            <person name="Simner P."/>
        </authorList>
    </citation>
    <scope>NUCLEOTIDE SEQUENCE [LARGE SCALE GENOMIC DNA]</scope>
    <source>
        <strain evidence="2 3">170816</strain>
    </source>
</reference>
<evidence type="ECO:0000313" key="2">
    <source>
        <dbReference type="EMBL" id="POZ80460.1"/>
    </source>
</evidence>
<dbReference type="AlphaFoldDB" id="A0A2S5DMY3"/>
<dbReference type="Proteomes" id="UP001172109">
    <property type="component" value="Unassembled WGS sequence"/>
</dbReference>
<dbReference type="RefSeq" id="WP_049036308.1">
    <property type="nucleotide sequence ID" value="NZ_CP073666.1"/>
</dbReference>